<dbReference type="InterPro" id="IPR051087">
    <property type="entry name" value="Mitochondrial_ACSM"/>
</dbReference>
<dbReference type="SUPFAM" id="SSF56801">
    <property type="entry name" value="Acetyl-CoA synthetase-like"/>
    <property type="match status" value="1"/>
</dbReference>
<dbReference type="GO" id="GO:0004321">
    <property type="term" value="F:fatty-acyl-CoA synthase activity"/>
    <property type="evidence" value="ECO:0007669"/>
    <property type="project" value="TreeGrafter"/>
</dbReference>
<evidence type="ECO:0000313" key="8">
    <source>
        <dbReference type="Proteomes" id="UP000315995"/>
    </source>
</evidence>
<dbReference type="Pfam" id="PF13193">
    <property type="entry name" value="AMP-binding_C"/>
    <property type="match status" value="1"/>
</dbReference>
<keyword evidence="8" id="KW-1185">Reference proteome</keyword>
<keyword evidence="3" id="KW-0547">Nucleotide-binding</keyword>
<dbReference type="GO" id="GO:0005524">
    <property type="term" value="F:ATP binding"/>
    <property type="evidence" value="ECO:0007669"/>
    <property type="project" value="UniProtKB-KW"/>
</dbReference>
<dbReference type="Pfam" id="PF00501">
    <property type="entry name" value="AMP-binding"/>
    <property type="match status" value="1"/>
</dbReference>
<evidence type="ECO:0000259" key="6">
    <source>
        <dbReference type="Pfam" id="PF13193"/>
    </source>
</evidence>
<proteinExistence type="inferred from homology"/>
<accession>A0A5B8YBF1</accession>
<reference evidence="7 8" key="1">
    <citation type="submission" date="2019-06" db="EMBL/GenBank/DDBJ databases">
        <title>Persicimonas caeni gen. nov., sp. nov., a predatory bacterium isolated from solar saltern.</title>
        <authorList>
            <person name="Wang S."/>
        </authorList>
    </citation>
    <scope>NUCLEOTIDE SEQUENCE [LARGE SCALE GENOMIC DNA]</scope>
    <source>
        <strain evidence="7 8">YN101</strain>
    </source>
</reference>
<dbReference type="PANTHER" id="PTHR43605:SF10">
    <property type="entry name" value="ACYL-COA SYNTHETASE MEDIUM CHAIN FAMILY MEMBER 3"/>
    <property type="match status" value="1"/>
</dbReference>
<evidence type="ECO:0000313" key="7">
    <source>
        <dbReference type="EMBL" id="QDG53447.1"/>
    </source>
</evidence>
<evidence type="ECO:0000256" key="3">
    <source>
        <dbReference type="ARBA" id="ARBA00022741"/>
    </source>
</evidence>
<accession>A0A4Y6PZL4</accession>
<dbReference type="Gene3D" id="3.30.300.30">
    <property type="match status" value="1"/>
</dbReference>
<sequence length="563" mass="63313">MQEDHSFARARQLLLDQRTDYDTARAEFEWPRLDTFNWALDWFDPMAEGNDELALLGIDDDGTQHKVTFDEMRRRSNQVANFLADQGIERGDRVLLMLPNVVPLWEAMLGLMKLGAVTIPATVLLTDDDLADRLERGEVSHVIVWHEETEKFEELLDEQTRISVGGEVDGWQRFEGSTRADASFSPDADTPADSPLLLYFTSGTTAAPKLVMHTHQSYPVGHLSTMYWLGLQPGDNHLNISSAGWAKHAWSSFFAPWIAGATVVYLNYDRFDADWALQTIADCKVTSICAPPTVWRLFIQHDLGGYDVSLREIVSAGEPLNPKVIDKIDEAWGLRPRDGYGQTETTAQIANTPDQPIKEGSMGRPLPGYDIVLLDADDEPIDGPGEGQIAIRLDPAPVGLMAGYYGDETSSREKVGGEFYLTGDVAERDEDGYITYVGRADDVFKSSGYRISPFELESFIIRHEAVAEAAVVPSPHATRGEIPKAFLTLKEGYEPGEEVARSIFAMIREDLSGYKRIRRIEFLELPKTVSGKIRRVELRRSEVERGPEGEQRDNEFWYEQFRD</sequence>
<dbReference type="EMBL" id="CP041186">
    <property type="protein sequence ID" value="QDG53447.1"/>
    <property type="molecule type" value="Genomic_DNA"/>
</dbReference>
<dbReference type="InterPro" id="IPR025110">
    <property type="entry name" value="AMP-bd_C"/>
</dbReference>
<dbReference type="Proteomes" id="UP000315995">
    <property type="component" value="Chromosome"/>
</dbReference>
<evidence type="ECO:0000256" key="4">
    <source>
        <dbReference type="ARBA" id="ARBA00022840"/>
    </source>
</evidence>
<dbReference type="AlphaFoldDB" id="A0A4Y6PZL4"/>
<dbReference type="InterPro" id="IPR042099">
    <property type="entry name" value="ANL_N_sf"/>
</dbReference>
<evidence type="ECO:0000256" key="2">
    <source>
        <dbReference type="ARBA" id="ARBA00022598"/>
    </source>
</evidence>
<evidence type="ECO:0000256" key="1">
    <source>
        <dbReference type="ARBA" id="ARBA00006432"/>
    </source>
</evidence>
<organism evidence="7 8">
    <name type="scientific">Persicimonas caeni</name>
    <dbReference type="NCBI Taxonomy" id="2292766"/>
    <lineage>
        <taxon>Bacteria</taxon>
        <taxon>Deltaproteobacteria</taxon>
        <taxon>Bradymonadales</taxon>
        <taxon>Bradymonadaceae</taxon>
        <taxon>Persicimonas</taxon>
    </lineage>
</organism>
<dbReference type="OrthoDB" id="9801302at2"/>
<dbReference type="GO" id="GO:0015645">
    <property type="term" value="F:fatty acid ligase activity"/>
    <property type="evidence" value="ECO:0007669"/>
    <property type="project" value="TreeGrafter"/>
</dbReference>
<dbReference type="GO" id="GO:0006637">
    <property type="term" value="P:acyl-CoA metabolic process"/>
    <property type="evidence" value="ECO:0007669"/>
    <property type="project" value="TreeGrafter"/>
</dbReference>
<feature type="domain" description="AMP-dependent synthetase/ligase" evidence="5">
    <location>
        <begin position="52"/>
        <end position="405"/>
    </location>
</feature>
<comment type="similarity">
    <text evidence="1">Belongs to the ATP-dependent AMP-binding enzyme family.</text>
</comment>
<keyword evidence="4" id="KW-0067">ATP-binding</keyword>
<protein>
    <submittedName>
        <fullName evidence="7">AMP-binding protein</fullName>
    </submittedName>
</protein>
<feature type="domain" description="AMP-binding enzyme C-terminal" evidence="6">
    <location>
        <begin position="455"/>
        <end position="532"/>
    </location>
</feature>
<dbReference type="GO" id="GO:0016405">
    <property type="term" value="F:CoA-ligase activity"/>
    <property type="evidence" value="ECO:0007669"/>
    <property type="project" value="UniProtKB-ARBA"/>
</dbReference>
<gene>
    <name evidence="7" type="ORF">FIV42_22685</name>
</gene>
<name>A0A4Y6PZL4_PERCE</name>
<evidence type="ECO:0000259" key="5">
    <source>
        <dbReference type="Pfam" id="PF00501"/>
    </source>
</evidence>
<dbReference type="InterPro" id="IPR000873">
    <property type="entry name" value="AMP-dep_synth/lig_dom"/>
</dbReference>
<dbReference type="Gene3D" id="3.40.50.12780">
    <property type="entry name" value="N-terminal domain of ligase-like"/>
    <property type="match status" value="1"/>
</dbReference>
<keyword evidence="2" id="KW-0436">Ligase</keyword>
<dbReference type="RefSeq" id="WP_141199903.1">
    <property type="nucleotide sequence ID" value="NZ_CP041186.1"/>
</dbReference>
<dbReference type="InterPro" id="IPR045851">
    <property type="entry name" value="AMP-bd_C_sf"/>
</dbReference>
<dbReference type="PANTHER" id="PTHR43605">
    <property type="entry name" value="ACYL-COENZYME A SYNTHETASE"/>
    <property type="match status" value="1"/>
</dbReference>
<dbReference type="GO" id="GO:0006633">
    <property type="term" value="P:fatty acid biosynthetic process"/>
    <property type="evidence" value="ECO:0007669"/>
    <property type="project" value="TreeGrafter"/>
</dbReference>